<evidence type="ECO:0000313" key="5">
    <source>
        <dbReference type="Proteomes" id="UP000192917"/>
    </source>
</evidence>
<dbReference type="InterPro" id="IPR029045">
    <property type="entry name" value="ClpP/crotonase-like_dom_sf"/>
</dbReference>
<dbReference type="SUPFAM" id="SSF52096">
    <property type="entry name" value="ClpP/crotonase"/>
    <property type="match status" value="1"/>
</dbReference>
<dbReference type="InterPro" id="IPR014748">
    <property type="entry name" value="Enoyl-CoA_hydra_C"/>
</dbReference>
<organism evidence="4 5">
    <name type="scientific">Tistlia consotensis USBA 355</name>
    <dbReference type="NCBI Taxonomy" id="560819"/>
    <lineage>
        <taxon>Bacteria</taxon>
        <taxon>Pseudomonadati</taxon>
        <taxon>Pseudomonadota</taxon>
        <taxon>Alphaproteobacteria</taxon>
        <taxon>Rhodospirillales</taxon>
        <taxon>Rhodovibrionaceae</taxon>
        <taxon>Tistlia</taxon>
    </lineage>
</organism>
<evidence type="ECO:0000256" key="3">
    <source>
        <dbReference type="RuleBase" id="RU003707"/>
    </source>
</evidence>
<dbReference type="Proteomes" id="UP000192917">
    <property type="component" value="Unassembled WGS sequence"/>
</dbReference>
<dbReference type="AlphaFoldDB" id="A0A1Y6BVA8"/>
<dbReference type="InterPro" id="IPR001753">
    <property type="entry name" value="Enoyl-CoA_hydra/iso"/>
</dbReference>
<dbReference type="EMBL" id="FWZX01000010">
    <property type="protein sequence ID" value="SMF30349.1"/>
    <property type="molecule type" value="Genomic_DNA"/>
</dbReference>
<evidence type="ECO:0000313" key="4">
    <source>
        <dbReference type="EMBL" id="SMF30349.1"/>
    </source>
</evidence>
<proteinExistence type="inferred from homology"/>
<dbReference type="STRING" id="560819.SAMN05428998_110103"/>
<protein>
    <submittedName>
        <fullName evidence="4">Short chain enoyl-CoA hydratase</fullName>
    </submittedName>
</protein>
<dbReference type="RefSeq" id="WP_085123321.1">
    <property type="nucleotide sequence ID" value="NZ_FWZX01000010.1"/>
</dbReference>
<dbReference type="PANTHER" id="PTHR11941:SF54">
    <property type="entry name" value="ENOYL-COA HYDRATASE, MITOCHONDRIAL"/>
    <property type="match status" value="1"/>
</dbReference>
<dbReference type="Pfam" id="PF00378">
    <property type="entry name" value="ECH_1"/>
    <property type="match status" value="1"/>
</dbReference>
<dbReference type="PANTHER" id="PTHR11941">
    <property type="entry name" value="ENOYL-COA HYDRATASE-RELATED"/>
    <property type="match status" value="1"/>
</dbReference>
<keyword evidence="2" id="KW-0456">Lyase</keyword>
<dbReference type="FunFam" id="3.90.226.10:FF:000009">
    <property type="entry name" value="Carnitinyl-CoA dehydratase"/>
    <property type="match status" value="1"/>
</dbReference>
<dbReference type="GO" id="GO:0006635">
    <property type="term" value="P:fatty acid beta-oxidation"/>
    <property type="evidence" value="ECO:0007669"/>
    <property type="project" value="TreeGrafter"/>
</dbReference>
<evidence type="ECO:0000256" key="1">
    <source>
        <dbReference type="ARBA" id="ARBA00005254"/>
    </source>
</evidence>
<comment type="similarity">
    <text evidence="1 3">Belongs to the enoyl-CoA hydratase/isomerase family.</text>
</comment>
<dbReference type="NCBIfam" id="NF006007">
    <property type="entry name" value="PRK08138.1"/>
    <property type="match status" value="1"/>
</dbReference>
<dbReference type="Gene3D" id="1.10.12.10">
    <property type="entry name" value="Lyase 2-enoyl-coa Hydratase, Chain A, domain 2"/>
    <property type="match status" value="1"/>
</dbReference>
<dbReference type="FunFam" id="1.10.12.10:FF:000001">
    <property type="entry name" value="Probable enoyl-CoA hydratase, mitochondrial"/>
    <property type="match status" value="1"/>
</dbReference>
<accession>A0A1Y6BVA8</accession>
<reference evidence="4 5" key="1">
    <citation type="submission" date="2017-04" db="EMBL/GenBank/DDBJ databases">
        <authorList>
            <person name="Afonso C.L."/>
            <person name="Miller P.J."/>
            <person name="Scott M.A."/>
            <person name="Spackman E."/>
            <person name="Goraichik I."/>
            <person name="Dimitrov K.M."/>
            <person name="Suarez D.L."/>
            <person name="Swayne D.E."/>
        </authorList>
    </citation>
    <scope>NUCLEOTIDE SEQUENCE [LARGE SCALE GENOMIC DNA]</scope>
    <source>
        <strain evidence="4 5">USBA 355</strain>
    </source>
</reference>
<sequence length="260" mass="27691">MTDASQPVLSERIDEAVVLVRINRGEVRNALNTATRKALAEAFAACHDDESVRAIVLTGNEEAFAAGADLKEFMAAGAVDIARGRSEKYWKTIMATPQPIIAAVNGFALGGGMELAMMADIIVAGEGATFGQPEVRVGIMPGAGGTQRLTRAVGKYNAMRLCLTGKPIDAAEAYRIGLVSQLVPDAEVLATALDMARSLARLPPLALQATKEAILHSENTSLEAGLAMERRALQVLFASRDKNEGMTAFFEKRRPSFTGE</sequence>
<evidence type="ECO:0000256" key="2">
    <source>
        <dbReference type="ARBA" id="ARBA00023239"/>
    </source>
</evidence>
<dbReference type="GO" id="GO:0016836">
    <property type="term" value="F:hydro-lyase activity"/>
    <property type="evidence" value="ECO:0007669"/>
    <property type="project" value="UniProtKB-ARBA"/>
</dbReference>
<gene>
    <name evidence="4" type="ORF">SAMN05428998_110103</name>
</gene>
<keyword evidence="5" id="KW-1185">Reference proteome</keyword>
<name>A0A1Y6BVA8_9PROT</name>
<dbReference type="PROSITE" id="PS00166">
    <property type="entry name" value="ENOYL_COA_HYDRATASE"/>
    <property type="match status" value="1"/>
</dbReference>
<dbReference type="InterPro" id="IPR018376">
    <property type="entry name" value="Enoyl-CoA_hyd/isom_CS"/>
</dbReference>
<dbReference type="CDD" id="cd06558">
    <property type="entry name" value="crotonase-like"/>
    <property type="match status" value="1"/>
</dbReference>
<dbReference type="Gene3D" id="3.90.226.10">
    <property type="entry name" value="2-enoyl-CoA Hydratase, Chain A, domain 1"/>
    <property type="match status" value="1"/>
</dbReference>